<accession>A0A6G1IQW4</accession>
<dbReference type="OrthoDB" id="5324497at2759"/>
<name>A0A6G1IQW4_9PLEO</name>
<dbReference type="Proteomes" id="UP000799291">
    <property type="component" value="Unassembled WGS sequence"/>
</dbReference>
<sequence length="331" mass="36888">MKNSRNNERHVLGHGLSVPAKIAKRKSERFTCPTCNKSLVDTGPRLRSAHQSRCRGIPTAPGSSICSTNTPEDSGHPSTNRDIALDSFISWYKQNAMQAVANARRHIEATIQEHGAGTRVGEEYPIYLEDILGRCHQVQPISAAHYETIRHGNGTFHPCTIVICSATQARILLDRHGALRVSLMVLVEMDDSPAAWTPMSMESYLSYLHGMCQDLDVHGFSKPANRYPERRGVAEIIRNLNDPGGPIINCLNLTSRRPNKVPWILENNYGFHLLERVKENGKAGKDERANPSDLSSGLSFMLLGKRRVFSLPHVDRHGLYTIVYCETGSKL</sequence>
<protein>
    <submittedName>
        <fullName evidence="2">Uncharacterized protein</fullName>
    </submittedName>
</protein>
<evidence type="ECO:0000313" key="2">
    <source>
        <dbReference type="EMBL" id="KAF2680636.1"/>
    </source>
</evidence>
<dbReference type="AlphaFoldDB" id="A0A6G1IQW4"/>
<dbReference type="EMBL" id="MU005595">
    <property type="protein sequence ID" value="KAF2680636.1"/>
    <property type="molecule type" value="Genomic_DNA"/>
</dbReference>
<proteinExistence type="predicted"/>
<evidence type="ECO:0000256" key="1">
    <source>
        <dbReference type="SAM" id="MobiDB-lite"/>
    </source>
</evidence>
<gene>
    <name evidence="2" type="ORF">K458DRAFT_392682</name>
</gene>
<keyword evidence="3" id="KW-1185">Reference proteome</keyword>
<feature type="compositionally biased region" description="Polar residues" evidence="1">
    <location>
        <begin position="61"/>
        <end position="78"/>
    </location>
</feature>
<evidence type="ECO:0000313" key="3">
    <source>
        <dbReference type="Proteomes" id="UP000799291"/>
    </source>
</evidence>
<organism evidence="2 3">
    <name type="scientific">Lentithecium fluviatile CBS 122367</name>
    <dbReference type="NCBI Taxonomy" id="1168545"/>
    <lineage>
        <taxon>Eukaryota</taxon>
        <taxon>Fungi</taxon>
        <taxon>Dikarya</taxon>
        <taxon>Ascomycota</taxon>
        <taxon>Pezizomycotina</taxon>
        <taxon>Dothideomycetes</taxon>
        <taxon>Pleosporomycetidae</taxon>
        <taxon>Pleosporales</taxon>
        <taxon>Massarineae</taxon>
        <taxon>Lentitheciaceae</taxon>
        <taxon>Lentithecium</taxon>
    </lineage>
</organism>
<feature type="region of interest" description="Disordered" evidence="1">
    <location>
        <begin position="50"/>
        <end position="78"/>
    </location>
</feature>
<reference evidence="2" key="1">
    <citation type="journal article" date="2020" name="Stud. Mycol.">
        <title>101 Dothideomycetes genomes: a test case for predicting lifestyles and emergence of pathogens.</title>
        <authorList>
            <person name="Haridas S."/>
            <person name="Albert R."/>
            <person name="Binder M."/>
            <person name="Bloem J."/>
            <person name="Labutti K."/>
            <person name="Salamov A."/>
            <person name="Andreopoulos B."/>
            <person name="Baker S."/>
            <person name="Barry K."/>
            <person name="Bills G."/>
            <person name="Bluhm B."/>
            <person name="Cannon C."/>
            <person name="Castanera R."/>
            <person name="Culley D."/>
            <person name="Daum C."/>
            <person name="Ezra D."/>
            <person name="Gonzalez J."/>
            <person name="Henrissat B."/>
            <person name="Kuo A."/>
            <person name="Liang C."/>
            <person name="Lipzen A."/>
            <person name="Lutzoni F."/>
            <person name="Magnuson J."/>
            <person name="Mondo S."/>
            <person name="Nolan M."/>
            <person name="Ohm R."/>
            <person name="Pangilinan J."/>
            <person name="Park H.-J."/>
            <person name="Ramirez L."/>
            <person name="Alfaro M."/>
            <person name="Sun H."/>
            <person name="Tritt A."/>
            <person name="Yoshinaga Y."/>
            <person name="Zwiers L.-H."/>
            <person name="Turgeon B."/>
            <person name="Goodwin S."/>
            <person name="Spatafora J."/>
            <person name="Crous P."/>
            <person name="Grigoriev I."/>
        </authorList>
    </citation>
    <scope>NUCLEOTIDE SEQUENCE</scope>
    <source>
        <strain evidence="2">CBS 122367</strain>
    </source>
</reference>